<evidence type="ECO:0000259" key="1">
    <source>
        <dbReference type="Pfam" id="PF01408"/>
    </source>
</evidence>
<dbReference type="Gene3D" id="3.30.360.10">
    <property type="entry name" value="Dihydrodipicolinate Reductase, domain 2"/>
    <property type="match status" value="1"/>
</dbReference>
<gene>
    <name evidence="2" type="ORF">HKK74_23435</name>
</gene>
<keyword evidence="3" id="KW-1185">Reference proteome</keyword>
<dbReference type="Proteomes" id="UP000805614">
    <property type="component" value="Unassembled WGS sequence"/>
</dbReference>
<accession>A0ABR7LUA7</accession>
<evidence type="ECO:0000313" key="2">
    <source>
        <dbReference type="EMBL" id="MBC6468427.1"/>
    </source>
</evidence>
<name>A0ABR7LUA7_9ACTN</name>
<evidence type="ECO:0000313" key="3">
    <source>
        <dbReference type="Proteomes" id="UP000805614"/>
    </source>
</evidence>
<sequence length="348" mass="38608">MLRTLIIGLGQAGWTLHLPVLARLRETANDEGLFAKDPIVVHDPKHLPAGGQDEPIAVAHSLREARAALDPARTVVHICTPPSVRVELLREVAELGFRKVLVEKPLSADRTDIARILEIRDAWDLNLSVVSHWLDSALTRRLTKIVYSGRLGELHSIAAVQRKPRFTRSLNTNGHQSAFDVEVPHSLAVVLRLAGQATVVGASWADMRINGRLLPRMGTARLSLRHDHGVRTEIWSDLTSLLRERRISLEFEQGRVTGYYPVSRDDDHALMTVTADGHEETEIFRDDSLASFLLRTYRGFAMGHRMTSDLDLNVDIVSLLSDAKNLCEAGGGVTEPQETSNGVVKHVH</sequence>
<reference evidence="2 3" key="1">
    <citation type="submission" date="2020-06" db="EMBL/GenBank/DDBJ databases">
        <title>Actinomadura xiongansis sp. nov., isolated from soil of Baiyangdian.</title>
        <authorList>
            <person name="Zhang X."/>
        </authorList>
    </citation>
    <scope>NUCLEOTIDE SEQUENCE [LARGE SCALE GENOMIC DNA]</scope>
    <source>
        <strain evidence="2 3">HBUM206468</strain>
    </source>
</reference>
<dbReference type="InterPro" id="IPR051450">
    <property type="entry name" value="Gfo/Idh/MocA_Oxidoreductases"/>
</dbReference>
<proteinExistence type="predicted"/>
<organism evidence="2 3">
    <name type="scientific">Actinomadura alba</name>
    <dbReference type="NCBI Taxonomy" id="406431"/>
    <lineage>
        <taxon>Bacteria</taxon>
        <taxon>Bacillati</taxon>
        <taxon>Actinomycetota</taxon>
        <taxon>Actinomycetes</taxon>
        <taxon>Streptosporangiales</taxon>
        <taxon>Thermomonosporaceae</taxon>
        <taxon>Actinomadura</taxon>
    </lineage>
</organism>
<protein>
    <submittedName>
        <fullName evidence="2">Gfo/Idh/MocA family oxidoreductase</fullName>
    </submittedName>
</protein>
<dbReference type="RefSeq" id="WP_187245441.1">
    <property type="nucleotide sequence ID" value="NZ_BAAAOK010000015.1"/>
</dbReference>
<feature type="domain" description="Gfo/Idh/MocA-like oxidoreductase N-terminal" evidence="1">
    <location>
        <begin position="3"/>
        <end position="119"/>
    </location>
</feature>
<dbReference type="SUPFAM" id="SSF51735">
    <property type="entry name" value="NAD(P)-binding Rossmann-fold domains"/>
    <property type="match status" value="1"/>
</dbReference>
<dbReference type="Pfam" id="PF01408">
    <property type="entry name" value="GFO_IDH_MocA"/>
    <property type="match status" value="1"/>
</dbReference>
<dbReference type="InterPro" id="IPR000683">
    <property type="entry name" value="Gfo/Idh/MocA-like_OxRdtase_N"/>
</dbReference>
<dbReference type="Gene3D" id="3.40.50.720">
    <property type="entry name" value="NAD(P)-binding Rossmann-like Domain"/>
    <property type="match status" value="1"/>
</dbReference>
<dbReference type="PANTHER" id="PTHR43377:SF1">
    <property type="entry name" value="BILIVERDIN REDUCTASE A"/>
    <property type="match status" value="1"/>
</dbReference>
<dbReference type="PANTHER" id="PTHR43377">
    <property type="entry name" value="BILIVERDIN REDUCTASE A"/>
    <property type="match status" value="1"/>
</dbReference>
<dbReference type="InterPro" id="IPR036291">
    <property type="entry name" value="NAD(P)-bd_dom_sf"/>
</dbReference>
<comment type="caution">
    <text evidence="2">The sequence shown here is derived from an EMBL/GenBank/DDBJ whole genome shotgun (WGS) entry which is preliminary data.</text>
</comment>
<dbReference type="EMBL" id="JABVEC010000018">
    <property type="protein sequence ID" value="MBC6468427.1"/>
    <property type="molecule type" value="Genomic_DNA"/>
</dbReference>